<dbReference type="Proteomes" id="UP001152797">
    <property type="component" value="Unassembled WGS sequence"/>
</dbReference>
<feature type="compositionally biased region" description="Pro residues" evidence="1">
    <location>
        <begin position="981"/>
        <end position="994"/>
    </location>
</feature>
<evidence type="ECO:0000313" key="3">
    <source>
        <dbReference type="EMBL" id="CAL1143453.1"/>
    </source>
</evidence>
<gene>
    <name evidence="2" type="ORF">C1SCF055_LOCUS17098</name>
</gene>
<evidence type="ECO:0000256" key="1">
    <source>
        <dbReference type="SAM" id="MobiDB-lite"/>
    </source>
</evidence>
<proteinExistence type="predicted"/>
<evidence type="ECO:0000313" key="4">
    <source>
        <dbReference type="Proteomes" id="UP001152797"/>
    </source>
</evidence>
<dbReference type="EMBL" id="CAMXCT020001438">
    <property type="protein sequence ID" value="CAL1143453.1"/>
    <property type="molecule type" value="Genomic_DNA"/>
</dbReference>
<dbReference type="EMBL" id="CAMXCT030001438">
    <property type="protein sequence ID" value="CAL4777390.1"/>
    <property type="molecule type" value="Genomic_DNA"/>
</dbReference>
<organism evidence="2">
    <name type="scientific">Cladocopium goreaui</name>
    <dbReference type="NCBI Taxonomy" id="2562237"/>
    <lineage>
        <taxon>Eukaryota</taxon>
        <taxon>Sar</taxon>
        <taxon>Alveolata</taxon>
        <taxon>Dinophyceae</taxon>
        <taxon>Suessiales</taxon>
        <taxon>Symbiodiniaceae</taxon>
        <taxon>Cladocopium</taxon>
    </lineage>
</organism>
<name>A0A9P1FVJ0_9DINO</name>
<dbReference type="EMBL" id="CAMXCT010001438">
    <property type="protein sequence ID" value="CAI3990078.1"/>
    <property type="molecule type" value="Genomic_DNA"/>
</dbReference>
<keyword evidence="4" id="KW-1185">Reference proteome</keyword>
<protein>
    <submittedName>
        <fullName evidence="2">Uncharacterized protein</fullName>
    </submittedName>
</protein>
<accession>A0A9P1FVJ0</accession>
<evidence type="ECO:0000313" key="2">
    <source>
        <dbReference type="EMBL" id="CAI3990078.1"/>
    </source>
</evidence>
<sequence length="1892" mass="213474">MTNEVYKWPIQSRRKKREPAAPKCLKRPPPSVLPGANKRQKPSAASPATLLGPTQAADRVAVKDSEHLHTLAQRLATGRTDAVLLQILHANPFKKTLLDKPPSITGGQPCRGMTADLHGSTVFVLDTFMRRGTLHADVAHVRARDKRNTAANSSTSFSLGTLSTVKVQDLSNTRVELVVTTVHGRDVHLEKVGGKLQNLDLLPLPLPSMQAPTLKGPMSNGDNEIVTVAPQAALHHTQTFGTAKEPHRTEPRADKMWSGWILDVPHSVQFCAQPHRCVTCKGSGGAKVEDKGNYQVTDADVLRAFPNVIVVKAPQQKRHFMTRRYLLEILLHFYSSLNCREIRRKLMDVCAAQTLHADLLWQAHATPKAEVLRWTVRQAFGKTLGNIVESLQSKLFVYNGQGIRHDGNMKLAKRVMVPKERIFPRLGRKRRILGSRKRFGRVVLAFTGVDGSLLAPPCIVKTESNKEIAATLRPLLLQLKHSRLRAGCTIEQSIPVFHATDNYRGQRLCLAKLYRELWPDLRVQSWSRTRKGDAVRRQDLPVGCTIVGDPQHDCINLAKVLHFRASDKENLMEDHAETMHRLAAPDYPGRAYALPVPERQLSKEAVALLWSACIDPWPKWQNVFQHSTEGVIQEAKNFLTLPRVQECKAWLPAFKGFPPRRTLGRIAKRFGADLHPTCQPFGFESEKEFRKEIRRIMRWYKHGKKSMRKNRNLPRKDNVPEYTKGLKTTFTKKVRTHFRRLLGPIRQEGLWAWRAMSRALRKASICQQSLGYSQTSLQTPSGAAGANAAEETRQQRLTGTASSVEASATNVLQHSIALSHMQWRTHYNEFLPMMPRGQGRKKENEFIATIYRHVLSGTVSVERVWSYFLSEFPRANRCMSKSYFDLMAALLWIRHILRHARADRLLIAMCESEGADESAGQPETKPESGLAGALSTPETASRPPHSPAPASTSDGIARRLSFSSPSGMPTPPPQEPREEIPSPPLPSPTPPDFETPPQAGLPKAESSKWGVTFHAPKNKAQSIQEPVEPFLAKLHNAQDEDQVLDVLWPPYLFQNMRTCDEIFDTIQSKLSEIWQDTRTHREIALDSEFTLAKVFPRPFYKAAEAVALHNGWHLESFMLSLLNNLPFIEHRATRLTPTAGKQLEQLVQIPAVTSSAPPPKDGDTESNGAKRRKTEDTEESNEQAEARDAQDPDLQAWLQEASKMYGADGLLSVKPGEYVHQISPGIPVMLAGPASSRKSSQCEFTRSLLQDSRFAPDEMKQCSLVEATLRGAEADSKITGQERIGLTCYKALVKLYGQVEACEWSLKPTPNGFPKRMSVAFSGPRNPQDEDCGEKMNTGILQSLHDWLLGKVSNKLCRVAEILKTVRSATNEWLDKKTEEWKDIDKSWATKLSFMTSDIIRFAAVNMRIAEFFEAMTPAFKEKDTTTRVTFNHFEVVAACWLWLRQVHLVRGALNALTGLANFMDSMEGKLDFKERSLANEMVKAQPQESKRAPCLTGEDLLMHQIMELPCTSGGVEFNTSQIREKIRNKYRSDNKIAEKILAAVQKLEDNGLLLMKRHEKPNRGGRKVQTYAKPTLSQVEANQKATEERMRLNIGKDLPVGCTIVGDPQHDCINLAKVLHFRASDKENLMEDHAETMHRLAAPDYPGRAYALPVPERQLSKEAVALLWSACIDPWPKWQNVFQHSTEGVIQEAKNFLTLPRVQECKAWLPAFKGFPPRRTLGRIAKRFGADLHPTCQPFGFESEKEFRKEIRRIMRWYKHGKKSMRKNRNLPRLLGPIRQEGLWAWRAMSRALRKASICQQSGTVSVERVWSYFLSEFPRANRCMSKSYFDLMAALLWIRHILRHARADRLPTWLEGDGLAATKIDTVLSLARACMDDEDSEILDFGSVFQ</sequence>
<feature type="region of interest" description="Disordered" evidence="1">
    <location>
        <begin position="1150"/>
        <end position="1193"/>
    </location>
</feature>
<comment type="caution">
    <text evidence="2">The sequence shown here is derived from an EMBL/GenBank/DDBJ whole genome shotgun (WGS) entry which is preliminary data.</text>
</comment>
<reference evidence="3" key="2">
    <citation type="submission" date="2024-04" db="EMBL/GenBank/DDBJ databases">
        <authorList>
            <person name="Chen Y."/>
            <person name="Shah S."/>
            <person name="Dougan E. K."/>
            <person name="Thang M."/>
            <person name="Chan C."/>
        </authorList>
    </citation>
    <scope>NUCLEOTIDE SEQUENCE [LARGE SCALE GENOMIC DNA]</scope>
</reference>
<reference evidence="2" key="1">
    <citation type="submission" date="2022-10" db="EMBL/GenBank/DDBJ databases">
        <authorList>
            <person name="Chen Y."/>
            <person name="Dougan E. K."/>
            <person name="Chan C."/>
            <person name="Rhodes N."/>
            <person name="Thang M."/>
        </authorList>
    </citation>
    <scope>NUCLEOTIDE SEQUENCE</scope>
</reference>
<feature type="compositionally biased region" description="Low complexity" evidence="1">
    <location>
        <begin position="940"/>
        <end position="953"/>
    </location>
</feature>
<feature type="region of interest" description="Disordered" evidence="1">
    <location>
        <begin position="1"/>
        <end position="50"/>
    </location>
</feature>
<feature type="region of interest" description="Disordered" evidence="1">
    <location>
        <begin position="914"/>
        <end position="1006"/>
    </location>
</feature>